<dbReference type="Gene3D" id="2.60.40.1630">
    <property type="entry name" value="bacillus anthracis domain"/>
    <property type="match status" value="1"/>
</dbReference>
<keyword evidence="1" id="KW-0812">Transmembrane</keyword>
<dbReference type="RefSeq" id="WP_068681735.1">
    <property type="nucleotide sequence ID" value="NZ_LYPA01000046.1"/>
</dbReference>
<keyword evidence="4" id="KW-1185">Reference proteome</keyword>
<comment type="caution">
    <text evidence="3">The sequence shown here is derived from an EMBL/GenBank/DDBJ whole genome shotgun (WGS) entry which is preliminary data.</text>
</comment>
<feature type="domain" description="DUF4179" evidence="2">
    <location>
        <begin position="38"/>
        <end position="122"/>
    </location>
</feature>
<keyword evidence="1" id="KW-1133">Transmembrane helix</keyword>
<dbReference type="InterPro" id="IPR025436">
    <property type="entry name" value="DUF4179"/>
</dbReference>
<dbReference type="Pfam" id="PF13786">
    <property type="entry name" value="DUF4179"/>
    <property type="match status" value="1"/>
</dbReference>
<name>A0A1A5YLJ6_9BACL</name>
<gene>
    <name evidence="3" type="ORF">A7K91_03385</name>
</gene>
<dbReference type="EMBL" id="LYPA01000046">
    <property type="protein sequence ID" value="OBR66501.1"/>
    <property type="molecule type" value="Genomic_DNA"/>
</dbReference>
<sequence>MNRKELTSFFNEITPTDEQMRNMYAKIKTYKEGEVPMKKTTKKVSVFAVVTAAFLIFATAAFASTLNWNELLIQHFKPSEDQINKMNDSVSTPGATVTKNGVTITVKQTIADSQNFYVLYEMTVPESIELNDDIVWDWTSLNLNQARTNGFGSRSGAILKQDKHSRTVLFHEQRKVHNGTGTATMQFYDLTLNQKIFDKKGEFIDLKEIPLIEGEWQITWDYKIDDTQSIKLEPNKSVSLKGSKNKITKIEVSPLSIFVLIEGTDIVTRVEPIVKFKDGSQLSFNYKSPGKAFMYSNSNDDQGNHLYYELGKIINPEDVESISIGNVTIPVTK</sequence>
<dbReference type="OrthoDB" id="3172935at2"/>
<proteinExistence type="predicted"/>
<evidence type="ECO:0000259" key="2">
    <source>
        <dbReference type="Pfam" id="PF13786"/>
    </source>
</evidence>
<keyword evidence="1" id="KW-0472">Membrane</keyword>
<feature type="transmembrane region" description="Helical" evidence="1">
    <location>
        <begin position="46"/>
        <end position="68"/>
    </location>
</feature>
<protein>
    <recommendedName>
        <fullName evidence="2">DUF4179 domain-containing protein</fullName>
    </recommendedName>
</protein>
<accession>A0A1A5YLJ6</accession>
<evidence type="ECO:0000313" key="4">
    <source>
        <dbReference type="Proteomes" id="UP000092024"/>
    </source>
</evidence>
<evidence type="ECO:0000313" key="3">
    <source>
        <dbReference type="EMBL" id="OBR66501.1"/>
    </source>
</evidence>
<reference evidence="3 4" key="1">
    <citation type="submission" date="2016-05" db="EMBL/GenBank/DDBJ databases">
        <title>Paenibacillus oryzae. sp. nov., isolated from the rice root.</title>
        <authorList>
            <person name="Zhang J."/>
            <person name="Zhang X."/>
        </authorList>
    </citation>
    <scope>NUCLEOTIDE SEQUENCE [LARGE SCALE GENOMIC DNA]</scope>
    <source>
        <strain evidence="3 4">1DrF-4</strain>
    </source>
</reference>
<dbReference type="Proteomes" id="UP000092024">
    <property type="component" value="Unassembled WGS sequence"/>
</dbReference>
<evidence type="ECO:0000256" key="1">
    <source>
        <dbReference type="SAM" id="Phobius"/>
    </source>
</evidence>
<dbReference type="AlphaFoldDB" id="A0A1A5YLJ6"/>
<organism evidence="3 4">
    <name type="scientific">Paenibacillus oryzae</name>
    <dbReference type="NCBI Taxonomy" id="1844972"/>
    <lineage>
        <taxon>Bacteria</taxon>
        <taxon>Bacillati</taxon>
        <taxon>Bacillota</taxon>
        <taxon>Bacilli</taxon>
        <taxon>Bacillales</taxon>
        <taxon>Paenibacillaceae</taxon>
        <taxon>Paenibacillus</taxon>
    </lineage>
</organism>